<organism evidence="2 3">
    <name type="scientific">Nocardioides marmoriginsengisoli</name>
    <dbReference type="NCBI Taxonomy" id="661483"/>
    <lineage>
        <taxon>Bacteria</taxon>
        <taxon>Bacillati</taxon>
        <taxon>Actinomycetota</taxon>
        <taxon>Actinomycetes</taxon>
        <taxon>Propionibacteriales</taxon>
        <taxon>Nocardioidaceae</taxon>
        <taxon>Nocardioides</taxon>
    </lineage>
</organism>
<dbReference type="PANTHER" id="PTHR21240:SF28">
    <property type="entry name" value="ISO-OROTATE DECARBOXYLASE (EUROFUNG)"/>
    <property type="match status" value="1"/>
</dbReference>
<sequence length="316" mass="34687">MPQEQNLAIDVHQHLWTDEFVDRLRARTQVPYLRGWTLHTAAEPPYEVDPGAHDVTRRIAADHEAEVGTACLSLSAPLGIEDLPRPQAALLIDAWHRGVRELPDHFRAWASVPSEEPDVAALHTLLAEDRFVGLQLPANAVSSPAAWERVAGLLLAAEVAGKPVMIHPGPQEHRPQQARVPDWWHPVVGYVAQLNAAWWGWQAVDGRSLFRDLRIVFAAGAGLAPVHQERQIVRGGTDRPVDPNVFVDTSSYGPRALDALVRVLGIDALVLGSDRPYGAPVAEFLGDAATHALRVRNPRRLIEPAPAYDQSWAVAS</sequence>
<keyword evidence="1" id="KW-0456">Lyase</keyword>
<dbReference type="Gene3D" id="3.20.20.140">
    <property type="entry name" value="Metal-dependent hydrolases"/>
    <property type="match status" value="1"/>
</dbReference>
<gene>
    <name evidence="2" type="ORF">EFK50_19705</name>
</gene>
<dbReference type="RefSeq" id="WP_123229298.1">
    <property type="nucleotide sequence ID" value="NZ_RJSE01000009.1"/>
</dbReference>
<reference evidence="2 3" key="1">
    <citation type="submission" date="2018-11" db="EMBL/GenBank/DDBJ databases">
        <authorList>
            <person name="Li F."/>
        </authorList>
    </citation>
    <scope>NUCLEOTIDE SEQUENCE [LARGE SCALE GENOMIC DNA]</scope>
    <source>
        <strain evidence="2 3">Gsoil 097</strain>
    </source>
</reference>
<dbReference type="Proteomes" id="UP000267128">
    <property type="component" value="Unassembled WGS sequence"/>
</dbReference>
<dbReference type="OrthoDB" id="4456265at2"/>
<name>A0A3N0CBV3_9ACTN</name>
<dbReference type="GO" id="GO:0005737">
    <property type="term" value="C:cytoplasm"/>
    <property type="evidence" value="ECO:0007669"/>
    <property type="project" value="TreeGrafter"/>
</dbReference>
<dbReference type="SUPFAM" id="SSF51556">
    <property type="entry name" value="Metallo-dependent hydrolases"/>
    <property type="match status" value="1"/>
</dbReference>
<dbReference type="EMBL" id="RJSE01000009">
    <property type="protein sequence ID" value="RNL60546.1"/>
    <property type="molecule type" value="Genomic_DNA"/>
</dbReference>
<dbReference type="GO" id="GO:0016831">
    <property type="term" value="F:carboxy-lyase activity"/>
    <property type="evidence" value="ECO:0007669"/>
    <property type="project" value="InterPro"/>
</dbReference>
<evidence type="ECO:0000313" key="3">
    <source>
        <dbReference type="Proteomes" id="UP000267128"/>
    </source>
</evidence>
<protein>
    <submittedName>
        <fullName evidence="2">Amidohydrolase</fullName>
    </submittedName>
</protein>
<dbReference type="InterPro" id="IPR032466">
    <property type="entry name" value="Metal_Hydrolase"/>
</dbReference>
<dbReference type="PANTHER" id="PTHR21240">
    <property type="entry name" value="2-AMINO-3-CARBOXYLMUCONATE-6-SEMIALDEHYDE DECARBOXYLASE"/>
    <property type="match status" value="1"/>
</dbReference>
<evidence type="ECO:0000256" key="1">
    <source>
        <dbReference type="ARBA" id="ARBA00023239"/>
    </source>
</evidence>
<evidence type="ECO:0000313" key="2">
    <source>
        <dbReference type="EMBL" id="RNL60546.1"/>
    </source>
</evidence>
<dbReference type="AlphaFoldDB" id="A0A3N0CBV3"/>
<keyword evidence="3" id="KW-1185">Reference proteome</keyword>
<dbReference type="GO" id="GO:0019748">
    <property type="term" value="P:secondary metabolic process"/>
    <property type="evidence" value="ECO:0007669"/>
    <property type="project" value="TreeGrafter"/>
</dbReference>
<comment type="caution">
    <text evidence="2">The sequence shown here is derived from an EMBL/GenBank/DDBJ whole genome shotgun (WGS) entry which is preliminary data.</text>
</comment>
<dbReference type="GO" id="GO:0016787">
    <property type="term" value="F:hydrolase activity"/>
    <property type="evidence" value="ECO:0007669"/>
    <property type="project" value="UniProtKB-KW"/>
</dbReference>
<dbReference type="InterPro" id="IPR032465">
    <property type="entry name" value="ACMSD"/>
</dbReference>
<proteinExistence type="predicted"/>
<accession>A0A3N0CBV3</accession>
<keyword evidence="2" id="KW-0378">Hydrolase</keyword>